<dbReference type="PANTHER" id="PTHR16305:SF28">
    <property type="entry name" value="GUANYLATE CYCLASE DOMAIN-CONTAINING PROTEIN"/>
    <property type="match status" value="1"/>
</dbReference>
<dbReference type="SUPFAM" id="SSF52540">
    <property type="entry name" value="P-loop containing nucleoside triphosphate hydrolases"/>
    <property type="match status" value="1"/>
</dbReference>
<dbReference type="EMBL" id="JBHSON010000012">
    <property type="protein sequence ID" value="MFC5746197.1"/>
    <property type="molecule type" value="Genomic_DNA"/>
</dbReference>
<dbReference type="Gene3D" id="3.40.50.300">
    <property type="entry name" value="P-loop containing nucleotide triphosphate hydrolases"/>
    <property type="match status" value="1"/>
</dbReference>
<evidence type="ECO:0000313" key="5">
    <source>
        <dbReference type="Proteomes" id="UP001596074"/>
    </source>
</evidence>
<sequence>MTSALIGREHPASVLDAEIERATTSHGGLVLVTGEAGIGKTSLVTSAVQRARGEGVLVLGGSCWDSAAAPGYWPWTQVVRALGRAAGEAEWARLQELAGAELGALLGESPPPGGAGADGFRLYDAVTTALVAASQRRPVVVVLDDLHWADAASVRLLEFAARHTWFERLLLVGAYRDVEVEGGEHPLRGQLAALAAQATMVTLTGLGRAEVGALMSRTVGLEPEAALVAEVHRRTGGNPFFVEQTARLWHGGGTVTAIAPGVRAAVQRRLSLLAPPVGRMLTAAAVLGREFHRRVLAATAETPVPHVDRLLDQALAARLVTALGEGRYAFAHDLVRETLYDALDEDAAREAHAAVVRALDRSPALAEGMLPTESARHAHLAGDLVDPMRAVRLLKAAADHASARLSVEEAALHLRRALERVPPDRLRDRTLITLELGGTLHRDGGADASWRAFEEAIGLARKADDPELLARVALAAYRHQAEIGGTRRVELLREAHRRLVGGAEPAATVPPYQLAQEVAEKVTGMAREGGDEEGLAFGLWARHDAILGLGTAAEREALTVELADIARRSGDRAAVAFATSFRWVALLEQGDPRYLDHYRDFVALTQDDDSTLWGAASLIDKGIVNTLQGRFEEAAALITAIDEIGEDEAHQEFGFMGVHLRWALAALRGAFDEATALHAAIREHGHPYAVLLEGITAVERGDAATALRLLEAIEDGALPYPRVIEPLWLRFLAQAAAVSGDPRLWERARSALLPHRGLWAVALYGCDVSGPTDLWLGLVDAAQGRWDDAVERLTAAFRSADRLGARPWSVEARVRLGLVLAARGRDRDRGAARALLAEAVAEAEDLGMLHVPARAAEALADLSGDAAGAAEHEPGPSGAVFRFDGRVWTLSYEGRTVHLPDAKGLRDLHHLLGSPGTPIPAVTLLAPEGGEAVAAARRMGGDDVLDERAKASYRRRLEVLDEEIDRAAALGDDRRAAEHDRERAALLEELRAAAGLAGRTRRLGDEAERARKAVTARIRDTLRKLDHHHPELAGHLRASVSTGATCLYQPHPAARWRL</sequence>
<keyword evidence="1" id="KW-0547">Nucleotide-binding</keyword>
<keyword evidence="5" id="KW-1185">Reference proteome</keyword>
<comment type="caution">
    <text evidence="4">The sequence shown here is derived from an EMBL/GenBank/DDBJ whole genome shotgun (WGS) entry which is preliminary data.</text>
</comment>
<evidence type="ECO:0000256" key="1">
    <source>
        <dbReference type="ARBA" id="ARBA00022741"/>
    </source>
</evidence>
<dbReference type="Gene3D" id="1.25.40.10">
    <property type="entry name" value="Tetratricopeptide repeat domain"/>
    <property type="match status" value="1"/>
</dbReference>
<dbReference type="Pfam" id="PF13191">
    <property type="entry name" value="AAA_16"/>
    <property type="match status" value="1"/>
</dbReference>
<dbReference type="Proteomes" id="UP001596074">
    <property type="component" value="Unassembled WGS sequence"/>
</dbReference>
<proteinExistence type="predicted"/>
<evidence type="ECO:0000313" key="4">
    <source>
        <dbReference type="EMBL" id="MFC5746197.1"/>
    </source>
</evidence>
<dbReference type="InterPro" id="IPR011990">
    <property type="entry name" value="TPR-like_helical_dom_sf"/>
</dbReference>
<gene>
    <name evidence="4" type="ORF">ACFPZN_11310</name>
</gene>
<feature type="domain" description="Orc1-like AAA ATPase" evidence="3">
    <location>
        <begin position="5"/>
        <end position="172"/>
    </location>
</feature>
<dbReference type="InterPro" id="IPR041664">
    <property type="entry name" value="AAA_16"/>
</dbReference>
<dbReference type="InterPro" id="IPR027417">
    <property type="entry name" value="P-loop_NTPase"/>
</dbReference>
<keyword evidence="2" id="KW-0067">ATP-binding</keyword>
<name>A0ABW0ZU25_9ACTN</name>
<organism evidence="4 5">
    <name type="scientific">Actinomadura rugatobispora</name>
    <dbReference type="NCBI Taxonomy" id="1994"/>
    <lineage>
        <taxon>Bacteria</taxon>
        <taxon>Bacillati</taxon>
        <taxon>Actinomycetota</taxon>
        <taxon>Actinomycetes</taxon>
        <taxon>Streptosporangiales</taxon>
        <taxon>Thermomonosporaceae</taxon>
        <taxon>Actinomadura</taxon>
    </lineage>
</organism>
<evidence type="ECO:0000259" key="3">
    <source>
        <dbReference type="Pfam" id="PF13191"/>
    </source>
</evidence>
<accession>A0ABW0ZU25</accession>
<evidence type="ECO:0000256" key="2">
    <source>
        <dbReference type="ARBA" id="ARBA00022840"/>
    </source>
</evidence>
<reference evidence="5" key="1">
    <citation type="journal article" date="2019" name="Int. J. Syst. Evol. Microbiol.">
        <title>The Global Catalogue of Microorganisms (GCM) 10K type strain sequencing project: providing services to taxonomists for standard genome sequencing and annotation.</title>
        <authorList>
            <consortium name="The Broad Institute Genomics Platform"/>
            <consortium name="The Broad Institute Genome Sequencing Center for Infectious Disease"/>
            <person name="Wu L."/>
            <person name="Ma J."/>
        </authorList>
    </citation>
    <scope>NUCLEOTIDE SEQUENCE [LARGE SCALE GENOMIC DNA]</scope>
    <source>
        <strain evidence="5">KCTC 42087</strain>
    </source>
</reference>
<dbReference type="PANTHER" id="PTHR16305">
    <property type="entry name" value="TESTICULAR SOLUBLE ADENYLYL CYCLASE"/>
    <property type="match status" value="1"/>
</dbReference>
<dbReference type="RefSeq" id="WP_378281815.1">
    <property type="nucleotide sequence ID" value="NZ_JBHSON010000012.1"/>
</dbReference>
<protein>
    <submittedName>
        <fullName evidence="4">AAA family ATPase</fullName>
    </submittedName>
</protein>